<keyword evidence="4" id="KW-1185">Reference proteome</keyword>
<evidence type="ECO:0000259" key="2">
    <source>
        <dbReference type="PROSITE" id="PS51781"/>
    </source>
</evidence>
<accession>A0ABR7F1S9</accession>
<dbReference type="InterPro" id="IPR052354">
    <property type="entry name" value="Cell_Wall_Dynamics_Protein"/>
</dbReference>
<dbReference type="PROSITE" id="PS51781">
    <property type="entry name" value="SH3B"/>
    <property type="match status" value="1"/>
</dbReference>
<dbReference type="SMART" id="SM00287">
    <property type="entry name" value="SH3b"/>
    <property type="match status" value="1"/>
</dbReference>
<dbReference type="PANTHER" id="PTHR34408">
    <property type="entry name" value="FAMILY PROTEIN, PUTATIVE-RELATED"/>
    <property type="match status" value="1"/>
</dbReference>
<dbReference type="EMBL" id="JACOOZ010000001">
    <property type="protein sequence ID" value="MBC5666690.1"/>
    <property type="molecule type" value="Genomic_DNA"/>
</dbReference>
<dbReference type="RefSeq" id="WP_118589268.1">
    <property type="nucleotide sequence ID" value="NZ_JACOOZ010000001.1"/>
</dbReference>
<organism evidence="3 4">
    <name type="scientific">Eubacterium segne</name>
    <dbReference type="NCBI Taxonomy" id="2763045"/>
    <lineage>
        <taxon>Bacteria</taxon>
        <taxon>Bacillati</taxon>
        <taxon>Bacillota</taxon>
        <taxon>Clostridia</taxon>
        <taxon>Eubacteriales</taxon>
        <taxon>Eubacteriaceae</taxon>
        <taxon>Eubacterium</taxon>
    </lineage>
</organism>
<evidence type="ECO:0000313" key="3">
    <source>
        <dbReference type="EMBL" id="MBC5666690.1"/>
    </source>
</evidence>
<feature type="domain" description="SH3b" evidence="2">
    <location>
        <begin position="108"/>
        <end position="170"/>
    </location>
</feature>
<feature type="transmembrane region" description="Helical" evidence="1">
    <location>
        <begin position="20"/>
        <end position="38"/>
    </location>
</feature>
<keyword evidence="1" id="KW-1133">Transmembrane helix</keyword>
<keyword evidence="1" id="KW-0472">Membrane</keyword>
<gene>
    <name evidence="3" type="ORF">H8S00_01595</name>
</gene>
<dbReference type="Gene3D" id="2.30.30.40">
    <property type="entry name" value="SH3 Domains"/>
    <property type="match status" value="1"/>
</dbReference>
<comment type="caution">
    <text evidence="3">The sequence shown here is derived from an EMBL/GenBank/DDBJ whole genome shotgun (WGS) entry which is preliminary data.</text>
</comment>
<evidence type="ECO:0000256" key="1">
    <source>
        <dbReference type="SAM" id="Phobius"/>
    </source>
</evidence>
<sequence length="173" mass="19103">MNRFEKRKIKTGLYRHVNALTYVCIFTVASIITIAAAVNRTDDIIHIDESQAMVNESVAFNNKDAQKVAAGKSTTETVTEDNAQTQEETTEAQTEAATTEVATEPVPATQVKVIADTLNVRDQANEDAEVLGMVDQDEVFEVISQQGDWVEINYNGNNGFVKSEYVENVNNVQ</sequence>
<dbReference type="Proteomes" id="UP000597877">
    <property type="component" value="Unassembled WGS sequence"/>
</dbReference>
<dbReference type="Pfam" id="PF08239">
    <property type="entry name" value="SH3_3"/>
    <property type="match status" value="1"/>
</dbReference>
<proteinExistence type="predicted"/>
<protein>
    <submittedName>
        <fullName evidence="3">SH3 domain-containing protein</fullName>
    </submittedName>
</protein>
<keyword evidence="1" id="KW-0812">Transmembrane</keyword>
<name>A0ABR7F1S9_9FIRM</name>
<evidence type="ECO:0000313" key="4">
    <source>
        <dbReference type="Proteomes" id="UP000597877"/>
    </source>
</evidence>
<dbReference type="InterPro" id="IPR003646">
    <property type="entry name" value="SH3-like_bac-type"/>
</dbReference>
<reference evidence="3 4" key="1">
    <citation type="submission" date="2020-08" db="EMBL/GenBank/DDBJ databases">
        <title>Genome public.</title>
        <authorList>
            <person name="Liu C."/>
            <person name="Sun Q."/>
        </authorList>
    </citation>
    <scope>NUCLEOTIDE SEQUENCE [LARGE SCALE GENOMIC DNA]</scope>
    <source>
        <strain evidence="3 4">BX4</strain>
    </source>
</reference>